<name>A0A1S6GL30_9MAXI</name>
<comment type="similarity">
    <text evidence="4">Belongs to the CHCHD7 family.</text>
</comment>
<organism evidence="7">
    <name type="scientific">Pseudodiaptomus poplesia</name>
    <dbReference type="NCBI Taxonomy" id="213370"/>
    <lineage>
        <taxon>Eukaryota</taxon>
        <taxon>Metazoa</taxon>
        <taxon>Ecdysozoa</taxon>
        <taxon>Arthropoda</taxon>
        <taxon>Crustacea</taxon>
        <taxon>Multicrustacea</taxon>
        <taxon>Hexanauplia</taxon>
        <taxon>Copepoda</taxon>
        <taxon>Calanoida</taxon>
        <taxon>Pseudodiaptomidae</taxon>
        <taxon>Pseudodiaptomus</taxon>
    </lineage>
</organism>
<proteinExistence type="evidence at transcript level"/>
<dbReference type="PANTHER" id="PTHR46811">
    <property type="entry name" value="COILED-COIL-HELIX-COILED-COIL-HELIX DOMAIN-CONTAINING PROTEIN 7"/>
    <property type="match status" value="1"/>
</dbReference>
<evidence type="ECO:0000256" key="1">
    <source>
        <dbReference type="ARBA" id="ARBA00004569"/>
    </source>
</evidence>
<dbReference type="InterPro" id="IPR005637">
    <property type="entry name" value="TAP_C_dom"/>
</dbReference>
<dbReference type="SUPFAM" id="SSF47072">
    <property type="entry name" value="Cysteine alpha-hairpin motif"/>
    <property type="match status" value="1"/>
</dbReference>
<dbReference type="PROSITE" id="PS51808">
    <property type="entry name" value="CHCH"/>
    <property type="match status" value="1"/>
</dbReference>
<evidence type="ECO:0000256" key="4">
    <source>
        <dbReference type="ARBA" id="ARBA00038205"/>
    </source>
</evidence>
<protein>
    <recommendedName>
        <fullName evidence="5">Coiled-coil-helix-coiled-coil-helix domain-containing protein 7</fullName>
    </recommendedName>
</protein>
<dbReference type="InterPro" id="IPR051040">
    <property type="entry name" value="COX23"/>
</dbReference>
<evidence type="ECO:0000256" key="5">
    <source>
        <dbReference type="ARBA" id="ARBA00039509"/>
    </source>
</evidence>
<sequence>MGKKEDACQVTAVKDPCWRERQFSMKCLDDNGYDKSMCAAHFENFKQCKAFWMNVKFARRKQGLYPLVPESEEERAQFRKKFRDTGEVPTTA</sequence>
<dbReference type="GO" id="GO:0033108">
    <property type="term" value="P:mitochondrial respiratory chain complex assembly"/>
    <property type="evidence" value="ECO:0007669"/>
    <property type="project" value="TreeGrafter"/>
</dbReference>
<dbReference type="Pfam" id="PF03943">
    <property type="entry name" value="TAP_C"/>
    <property type="match status" value="1"/>
</dbReference>
<keyword evidence="2" id="KW-0496">Mitochondrion</keyword>
<dbReference type="GO" id="GO:0005634">
    <property type="term" value="C:nucleus"/>
    <property type="evidence" value="ECO:0007669"/>
    <property type="project" value="InterPro"/>
</dbReference>
<dbReference type="AlphaFoldDB" id="A0A1S6GL30"/>
<dbReference type="EMBL" id="KY314129">
    <property type="protein sequence ID" value="AQS22563.1"/>
    <property type="molecule type" value="mRNA"/>
</dbReference>
<accession>A0A1S6GL30</accession>
<dbReference type="GO" id="GO:0005758">
    <property type="term" value="C:mitochondrial intermembrane space"/>
    <property type="evidence" value="ECO:0007669"/>
    <property type="project" value="UniProtKB-SubCell"/>
</dbReference>
<dbReference type="PANTHER" id="PTHR46811:SF1">
    <property type="entry name" value="COILED-COIL-HELIX-COILED-COIL-HELIX DOMAIN-CONTAINING PROTEIN 7"/>
    <property type="match status" value="1"/>
</dbReference>
<feature type="domain" description="TAP-C" evidence="6">
    <location>
        <begin position="21"/>
        <end position="48"/>
    </location>
</feature>
<evidence type="ECO:0000256" key="2">
    <source>
        <dbReference type="ARBA" id="ARBA00023128"/>
    </source>
</evidence>
<dbReference type="GO" id="GO:0051028">
    <property type="term" value="P:mRNA transport"/>
    <property type="evidence" value="ECO:0007669"/>
    <property type="project" value="InterPro"/>
</dbReference>
<evidence type="ECO:0000313" key="7">
    <source>
        <dbReference type="EMBL" id="AQS22563.1"/>
    </source>
</evidence>
<evidence type="ECO:0000256" key="3">
    <source>
        <dbReference type="ARBA" id="ARBA00023157"/>
    </source>
</evidence>
<comment type="subcellular location">
    <subcellularLocation>
        <location evidence="1">Mitochondrion intermembrane space</location>
    </subcellularLocation>
</comment>
<reference evidence="7" key="1">
    <citation type="journal article" date="2017" name="Aquat. Toxicol.">
        <title>Spliced leader-based analyses reveal the effects of polycyclic aromatic hydrocarbons on gene expression in the copepod Pseudodiaptomus poplesia.</title>
        <authorList>
            <person name="Zhuang Y."/>
            <person name="Yang F."/>
            <person name="Xu D."/>
            <person name="Chen H."/>
            <person name="Zhang H."/>
            <person name="Liu G."/>
        </authorList>
    </citation>
    <scope>NUCLEOTIDE SEQUENCE</scope>
</reference>
<keyword evidence="3" id="KW-1015">Disulfide bond</keyword>
<dbReference type="InterPro" id="IPR009069">
    <property type="entry name" value="Cys_alpha_HP_mot_SF"/>
</dbReference>
<evidence type="ECO:0000259" key="6">
    <source>
        <dbReference type="Pfam" id="PF03943"/>
    </source>
</evidence>